<reference evidence="1 2" key="1">
    <citation type="journal article" date="2015" name="Stand. Genomic Sci.">
        <title>Genomic Encyclopedia of Bacterial and Archaeal Type Strains, Phase III: the genomes of soil and plant-associated and newly described type strains.</title>
        <authorList>
            <person name="Whitman W.B."/>
            <person name="Woyke T."/>
            <person name="Klenk H.P."/>
            <person name="Zhou Y."/>
            <person name="Lilburn T.G."/>
            <person name="Beck B.J."/>
            <person name="De Vos P."/>
            <person name="Vandamme P."/>
            <person name="Eisen J.A."/>
            <person name="Garrity G."/>
            <person name="Hugenholtz P."/>
            <person name="Kyrpides N.C."/>
        </authorList>
    </citation>
    <scope>NUCLEOTIDE SEQUENCE [LARGE SCALE GENOMIC DNA]</scope>
    <source>
        <strain evidence="1 2">CGMCC 1.10821</strain>
    </source>
</reference>
<dbReference type="AlphaFoldDB" id="A0A562L5R8"/>
<keyword evidence="2" id="KW-1185">Reference proteome</keyword>
<name>A0A562L5R8_9GAMM</name>
<proteinExistence type="predicted"/>
<dbReference type="EMBL" id="VLKN01000004">
    <property type="protein sequence ID" value="TWI02945.1"/>
    <property type="molecule type" value="Genomic_DNA"/>
</dbReference>
<protein>
    <submittedName>
        <fullName evidence="1">Uncharacterized protein</fullName>
    </submittedName>
</protein>
<accession>A0A562L5R8</accession>
<evidence type="ECO:0000313" key="1">
    <source>
        <dbReference type="EMBL" id="TWI02945.1"/>
    </source>
</evidence>
<sequence length="99" mass="10935">MSWDAFQREVLDALGHTLYRLADAEPSPAPPLETVAQTAALTPLQRAVLRAACREATDDALQPLLAAARNLRGDAAGKRALWPRLRALRQDALRQDRRP</sequence>
<dbReference type="RefSeq" id="WP_144899526.1">
    <property type="nucleotide sequence ID" value="NZ_VLKN01000004.1"/>
</dbReference>
<organism evidence="1 2">
    <name type="scientific">Luteimonas cucumeris</name>
    <dbReference type="NCBI Taxonomy" id="985012"/>
    <lineage>
        <taxon>Bacteria</taxon>
        <taxon>Pseudomonadati</taxon>
        <taxon>Pseudomonadota</taxon>
        <taxon>Gammaproteobacteria</taxon>
        <taxon>Lysobacterales</taxon>
        <taxon>Lysobacteraceae</taxon>
        <taxon>Luteimonas</taxon>
    </lineage>
</organism>
<gene>
    <name evidence="1" type="ORF">IP90_02047</name>
</gene>
<dbReference type="OrthoDB" id="6028077at2"/>
<evidence type="ECO:0000313" key="2">
    <source>
        <dbReference type="Proteomes" id="UP000315167"/>
    </source>
</evidence>
<dbReference type="Proteomes" id="UP000315167">
    <property type="component" value="Unassembled WGS sequence"/>
</dbReference>
<comment type="caution">
    <text evidence="1">The sequence shown here is derived from an EMBL/GenBank/DDBJ whole genome shotgun (WGS) entry which is preliminary data.</text>
</comment>